<accession>A0A919UIZ8</accession>
<dbReference type="EMBL" id="BONQ01000267">
    <property type="protein sequence ID" value="GIG53245.1"/>
    <property type="molecule type" value="Genomic_DNA"/>
</dbReference>
<reference evidence="1" key="1">
    <citation type="submission" date="2021-01" db="EMBL/GenBank/DDBJ databases">
        <title>Whole genome shotgun sequence of Dactylosporangium siamense NBRC 106093.</title>
        <authorList>
            <person name="Komaki H."/>
            <person name="Tamura T."/>
        </authorList>
    </citation>
    <scope>NUCLEOTIDE SEQUENCE</scope>
    <source>
        <strain evidence="1">NBRC 106093</strain>
    </source>
</reference>
<dbReference type="Proteomes" id="UP000660611">
    <property type="component" value="Unassembled WGS sequence"/>
</dbReference>
<gene>
    <name evidence="1" type="ORF">Dsi01nite_112860</name>
</gene>
<organism evidence="1 2">
    <name type="scientific">Dactylosporangium siamense</name>
    <dbReference type="NCBI Taxonomy" id="685454"/>
    <lineage>
        <taxon>Bacteria</taxon>
        <taxon>Bacillati</taxon>
        <taxon>Actinomycetota</taxon>
        <taxon>Actinomycetes</taxon>
        <taxon>Micromonosporales</taxon>
        <taxon>Micromonosporaceae</taxon>
        <taxon>Dactylosporangium</taxon>
    </lineage>
</organism>
<name>A0A919UIZ8_9ACTN</name>
<dbReference type="InterPro" id="IPR029058">
    <property type="entry name" value="AB_hydrolase_fold"/>
</dbReference>
<sequence>MTTIVGVHGVGNHQAGHPPSTVAAHLATTWQAALTSARSPFPDHATVTAVYYAHRLRPVGAQAGGDELEQLSPTAQELVRHWLAALDLPAGTAQGRLTAGLRQDIARFAQGRGLNRRFVQRFIATCFGEVDRYLDPDSPARHLVRTDIANAIAAANRTGPTIVIAHSLGSVATYETLHAYPSLTADLLLTIGSPLAMPHGVFHRLQPTPQPRGHRPGNVRHWVNIADIGDIIAIPPYGVSDNFDGVDSDIHIEIHFADFHLAANYLKTDAIAEALRIHLQQDQR</sequence>
<evidence type="ECO:0000313" key="1">
    <source>
        <dbReference type="EMBL" id="GIG53245.1"/>
    </source>
</evidence>
<dbReference type="SUPFAM" id="SSF53474">
    <property type="entry name" value="alpha/beta-Hydrolases"/>
    <property type="match status" value="1"/>
</dbReference>
<proteinExistence type="predicted"/>
<comment type="caution">
    <text evidence="1">The sequence shown here is derived from an EMBL/GenBank/DDBJ whole genome shotgun (WGS) entry which is preliminary data.</text>
</comment>
<dbReference type="RefSeq" id="WP_203854874.1">
    <property type="nucleotide sequence ID" value="NZ_BAAAVW010000030.1"/>
</dbReference>
<evidence type="ECO:0000313" key="2">
    <source>
        <dbReference type="Proteomes" id="UP000660611"/>
    </source>
</evidence>
<protein>
    <recommendedName>
        <fullName evidence="3">Serine peptidase</fullName>
    </recommendedName>
</protein>
<dbReference type="Gene3D" id="3.40.50.1820">
    <property type="entry name" value="alpha/beta hydrolase"/>
    <property type="match status" value="1"/>
</dbReference>
<dbReference type="AlphaFoldDB" id="A0A919UIZ8"/>
<evidence type="ECO:0008006" key="3">
    <source>
        <dbReference type="Google" id="ProtNLM"/>
    </source>
</evidence>
<keyword evidence="2" id="KW-1185">Reference proteome</keyword>